<evidence type="ECO:0000313" key="1">
    <source>
        <dbReference type="EMBL" id="KAK3277424.1"/>
    </source>
</evidence>
<evidence type="ECO:0000313" key="2">
    <source>
        <dbReference type="Proteomes" id="UP001190700"/>
    </source>
</evidence>
<accession>A0AAE0GFU1</accession>
<keyword evidence="2" id="KW-1185">Reference proteome</keyword>
<name>A0AAE0GFU1_9CHLO</name>
<comment type="caution">
    <text evidence="1">The sequence shown here is derived from an EMBL/GenBank/DDBJ whole genome shotgun (WGS) entry which is preliminary data.</text>
</comment>
<dbReference type="EMBL" id="LGRX02006114">
    <property type="protein sequence ID" value="KAK3277424.1"/>
    <property type="molecule type" value="Genomic_DNA"/>
</dbReference>
<protein>
    <submittedName>
        <fullName evidence="1">Uncharacterized protein</fullName>
    </submittedName>
</protein>
<gene>
    <name evidence="1" type="ORF">CYMTET_14570</name>
</gene>
<dbReference type="Proteomes" id="UP001190700">
    <property type="component" value="Unassembled WGS sequence"/>
</dbReference>
<dbReference type="AlphaFoldDB" id="A0AAE0GFU1"/>
<sequence>MEAGHSALLGPPHVSLWREGKVDVATDDKERNCRSFPHHKIHKKFYGIRATLQSVFHICGAYIDQVDKTHQCSEPSVFVILLCMNHT</sequence>
<reference evidence="1 2" key="1">
    <citation type="journal article" date="2015" name="Genome Biol. Evol.">
        <title>Comparative Genomics of a Bacterivorous Green Alga Reveals Evolutionary Causalities and Consequences of Phago-Mixotrophic Mode of Nutrition.</title>
        <authorList>
            <person name="Burns J.A."/>
            <person name="Paasch A."/>
            <person name="Narechania A."/>
            <person name="Kim E."/>
        </authorList>
    </citation>
    <scope>NUCLEOTIDE SEQUENCE [LARGE SCALE GENOMIC DNA]</scope>
    <source>
        <strain evidence="1 2">PLY_AMNH</strain>
    </source>
</reference>
<proteinExistence type="predicted"/>
<organism evidence="1 2">
    <name type="scientific">Cymbomonas tetramitiformis</name>
    <dbReference type="NCBI Taxonomy" id="36881"/>
    <lineage>
        <taxon>Eukaryota</taxon>
        <taxon>Viridiplantae</taxon>
        <taxon>Chlorophyta</taxon>
        <taxon>Pyramimonadophyceae</taxon>
        <taxon>Pyramimonadales</taxon>
        <taxon>Pyramimonadaceae</taxon>
        <taxon>Cymbomonas</taxon>
    </lineage>
</organism>